<organism evidence="1 2">
    <name type="scientific">Pseudobacteriovorax antillogorgiicola</name>
    <dbReference type="NCBI Taxonomy" id="1513793"/>
    <lineage>
        <taxon>Bacteria</taxon>
        <taxon>Pseudomonadati</taxon>
        <taxon>Bdellovibrionota</taxon>
        <taxon>Oligoflexia</taxon>
        <taxon>Oligoflexales</taxon>
        <taxon>Pseudobacteriovoracaceae</taxon>
        <taxon>Pseudobacteriovorax</taxon>
    </lineage>
</organism>
<protein>
    <submittedName>
        <fullName evidence="1">Uncharacterized protein</fullName>
    </submittedName>
</protein>
<gene>
    <name evidence="1" type="ORF">SAMN06296036_12651</name>
</gene>
<evidence type="ECO:0000313" key="1">
    <source>
        <dbReference type="EMBL" id="SMF71207.1"/>
    </source>
</evidence>
<evidence type="ECO:0000313" key="2">
    <source>
        <dbReference type="Proteomes" id="UP000192907"/>
    </source>
</evidence>
<dbReference type="STRING" id="1513793.SAMN06296036_12651"/>
<sequence length="199" mass="22129">MTSFGARLVTAILIWYLSSLSFVNAAPIPSKWVTIDAGDNLLIDPSPYLTAKQKKLIYSGLPAYSSVALVLGGKHQDYVLKSMSCAIQYDLWDEKIVLLYTGDGSPRPLKSIDDYYRICVAFRLKASAQITSLLSTAQTLKIKMSFTQISGETTEEIKEWLVGQQSSVLKGLFSHMLGDLKMEESLELPVHLPKKRPQP</sequence>
<dbReference type="RefSeq" id="WP_132324251.1">
    <property type="nucleotide sequence ID" value="NZ_FWZT01000026.1"/>
</dbReference>
<name>A0A1Y6CL74_9BACT</name>
<dbReference type="AlphaFoldDB" id="A0A1Y6CL74"/>
<accession>A0A1Y6CL74</accession>
<dbReference type="EMBL" id="FWZT01000026">
    <property type="protein sequence ID" value="SMF71207.1"/>
    <property type="molecule type" value="Genomic_DNA"/>
</dbReference>
<proteinExistence type="predicted"/>
<reference evidence="2" key="1">
    <citation type="submission" date="2017-04" db="EMBL/GenBank/DDBJ databases">
        <authorList>
            <person name="Varghese N."/>
            <person name="Submissions S."/>
        </authorList>
    </citation>
    <scope>NUCLEOTIDE SEQUENCE [LARGE SCALE GENOMIC DNA]</scope>
    <source>
        <strain evidence="2">RKEM611</strain>
    </source>
</reference>
<dbReference type="Proteomes" id="UP000192907">
    <property type="component" value="Unassembled WGS sequence"/>
</dbReference>
<dbReference type="OrthoDB" id="10007137at2"/>
<keyword evidence="2" id="KW-1185">Reference proteome</keyword>